<feature type="region of interest" description="Disordered" evidence="1">
    <location>
        <begin position="322"/>
        <end position="378"/>
    </location>
</feature>
<sequence length="378" mass="42436">MQNTYRGSDAYEKSKELEESKGRGKNKEAELKESSPELRFVQCKVIILEQLRPMVAEKKDLKAAWAEKKALKVGQETKEAAKVEVLHLGREEEEAQKNMHTTGETALIKAEAQTLFEDIENILKEIIKILDSKLKEFSDRFLWVEINKLKLSRGVVEKIFANPEPFKTSYQLLKEISFNKNKNIILKAFDNPNRFINSYNFLKDAGLNTRSHVRVMLDEGECFEQSSESVSSLELMSKNNEIAALKAQLGSRDAEIAALKAALKESQETSINLQKKVGIKNTQILGLQNQVEVQNDQIDGLQKCVKERGRLEEASAAVASGFSTEGALGDDSGGDVQNKSPENEGSPWVFRQQHDVREQASSSEEAEAHDVVVRHTTL</sequence>
<accession>A0AAC8VG16</accession>
<organism evidence="2 3">
    <name type="scientific">Piscirickettsia salmonis</name>
    <dbReference type="NCBI Taxonomy" id="1238"/>
    <lineage>
        <taxon>Bacteria</taxon>
        <taxon>Pseudomonadati</taxon>
        <taxon>Pseudomonadota</taxon>
        <taxon>Gammaproteobacteria</taxon>
        <taxon>Thiotrichales</taxon>
        <taxon>Piscirickettsiaceae</taxon>
        <taxon>Piscirickettsia</taxon>
    </lineage>
</organism>
<keyword evidence="2" id="KW-0808">Transferase</keyword>
<dbReference type="Proteomes" id="UP000029558">
    <property type="component" value="Chromosome"/>
</dbReference>
<dbReference type="EMBL" id="CP012508">
    <property type="protein sequence ID" value="ALB21717.1"/>
    <property type="molecule type" value="Genomic_DNA"/>
</dbReference>
<dbReference type="AlphaFoldDB" id="A0AAC8VG16"/>
<protein>
    <submittedName>
        <fullName evidence="2">Kinase domain protein</fullName>
    </submittedName>
</protein>
<feature type="compositionally biased region" description="Basic and acidic residues" evidence="1">
    <location>
        <begin position="366"/>
        <end position="378"/>
    </location>
</feature>
<evidence type="ECO:0000256" key="1">
    <source>
        <dbReference type="SAM" id="MobiDB-lite"/>
    </source>
</evidence>
<dbReference type="GO" id="GO:0016301">
    <property type="term" value="F:kinase activity"/>
    <property type="evidence" value="ECO:0007669"/>
    <property type="project" value="UniProtKB-KW"/>
</dbReference>
<feature type="region of interest" description="Disordered" evidence="1">
    <location>
        <begin position="1"/>
        <end position="34"/>
    </location>
</feature>
<proteinExistence type="predicted"/>
<keyword evidence="2" id="KW-0418">Kinase</keyword>
<feature type="compositionally biased region" description="Basic and acidic residues" evidence="1">
    <location>
        <begin position="9"/>
        <end position="34"/>
    </location>
</feature>
<dbReference type="Gene3D" id="1.20.5.490">
    <property type="entry name" value="Single helix bin"/>
    <property type="match status" value="1"/>
</dbReference>
<name>A0AAC8VG16_PISSA</name>
<evidence type="ECO:0000313" key="2">
    <source>
        <dbReference type="EMBL" id="ALB21717.1"/>
    </source>
</evidence>
<gene>
    <name evidence="2" type="ORF">KU39_533</name>
</gene>
<evidence type="ECO:0000313" key="3">
    <source>
        <dbReference type="Proteomes" id="UP000029558"/>
    </source>
</evidence>
<reference evidence="2 3" key="1">
    <citation type="journal article" date="2014" name="Genome Announc.">
        <title>Comparative Genome Analysis of Two Isolates of the Fish Pathogen Piscirickettsia salmonis from Different Hosts Reveals Major Differences in Virulence-Associated Secretion Systems.</title>
        <authorList>
            <person name="Bohle H."/>
            <person name="Henriquez P."/>
            <person name="Grothusen H."/>
            <person name="Navas E."/>
            <person name="Sandoval A."/>
            <person name="Bustamante F."/>
            <person name="Bustos P."/>
            <person name="Mancilla M."/>
        </authorList>
    </citation>
    <scope>NUCLEOTIDE SEQUENCE [LARGE SCALE GENOMIC DNA]</scope>
    <source>
        <strain evidence="3">B1-32597</strain>
    </source>
</reference>